<protein>
    <submittedName>
        <fullName evidence="10">Uncharacterized protein DUF421</fullName>
    </submittedName>
</protein>
<dbReference type="InterPro" id="IPR023090">
    <property type="entry name" value="UPF0702_alpha/beta_dom_sf"/>
</dbReference>
<accession>A0A4S3KY70</accession>
<feature type="domain" description="YetF C-terminal" evidence="8">
    <location>
        <begin position="86"/>
        <end position="155"/>
    </location>
</feature>
<proteinExistence type="inferred from homology"/>
<evidence type="ECO:0000313" key="11">
    <source>
        <dbReference type="Proteomes" id="UP000294599"/>
    </source>
</evidence>
<evidence type="ECO:0000256" key="2">
    <source>
        <dbReference type="ARBA" id="ARBA00006448"/>
    </source>
</evidence>
<dbReference type="RefSeq" id="WP_123523145.1">
    <property type="nucleotide sequence ID" value="NZ_JBHLWF010000088.1"/>
</dbReference>
<feature type="transmembrane region" description="Helical" evidence="7">
    <location>
        <begin position="62"/>
        <end position="83"/>
    </location>
</feature>
<feature type="transmembrane region" description="Helical" evidence="7">
    <location>
        <begin position="6"/>
        <end position="26"/>
    </location>
</feature>
<sequence>MFELGVPFWELPIRAAAVYLAVLLMIRLSGKRTIGEFSPFDVVVLLLIAEAAQGSLTGNDTSLHGGLVVMAILIALNYVVAYVSTRSRRMEHLLQGRPVVLIRDGVLDRDMLCRHNVPEGDVDEAMRSSQIFDRANVQLAVLEPNGGISFFERRSGRRNAD</sequence>
<dbReference type="InterPro" id="IPR048454">
    <property type="entry name" value="YetF_N"/>
</dbReference>
<evidence type="ECO:0000259" key="9">
    <source>
        <dbReference type="Pfam" id="PF20730"/>
    </source>
</evidence>
<feature type="domain" description="YetF-like N-terminal transmembrane" evidence="9">
    <location>
        <begin position="20"/>
        <end position="83"/>
    </location>
</feature>
<dbReference type="Proteomes" id="UP000294599">
    <property type="component" value="Unassembled WGS sequence"/>
</dbReference>
<name>A0A4S3KY70_9GAMM</name>
<reference evidence="10 11" key="1">
    <citation type="submission" date="2019-03" db="EMBL/GenBank/DDBJ databases">
        <title>Genomic Encyclopedia of Type Strains, Phase IV (KMG-IV): sequencing the most valuable type-strain genomes for metagenomic binning, comparative biology and taxonomic classification.</title>
        <authorList>
            <person name="Goeker M."/>
        </authorList>
    </citation>
    <scope>NUCLEOTIDE SEQUENCE [LARGE SCALE GENOMIC DNA]</scope>
    <source>
        <strain evidence="10 11">DSM 21944</strain>
    </source>
</reference>
<feature type="transmembrane region" description="Helical" evidence="7">
    <location>
        <begin position="38"/>
        <end position="56"/>
    </location>
</feature>
<comment type="similarity">
    <text evidence="2">Belongs to the UPF0702 family.</text>
</comment>
<dbReference type="PANTHER" id="PTHR34582">
    <property type="entry name" value="UPF0702 TRANSMEMBRANE PROTEIN YCAP"/>
    <property type="match status" value="1"/>
</dbReference>
<comment type="caution">
    <text evidence="10">The sequence shown here is derived from an EMBL/GenBank/DDBJ whole genome shotgun (WGS) entry which is preliminary data.</text>
</comment>
<evidence type="ECO:0000256" key="1">
    <source>
        <dbReference type="ARBA" id="ARBA00004651"/>
    </source>
</evidence>
<dbReference type="Pfam" id="PF04239">
    <property type="entry name" value="DUF421"/>
    <property type="match status" value="1"/>
</dbReference>
<evidence type="ECO:0000256" key="4">
    <source>
        <dbReference type="ARBA" id="ARBA00022692"/>
    </source>
</evidence>
<keyword evidence="11" id="KW-1185">Reference proteome</keyword>
<dbReference type="Pfam" id="PF20730">
    <property type="entry name" value="YetF_N"/>
    <property type="match status" value="1"/>
</dbReference>
<evidence type="ECO:0000256" key="7">
    <source>
        <dbReference type="SAM" id="Phobius"/>
    </source>
</evidence>
<dbReference type="EMBL" id="SMAF01000004">
    <property type="protein sequence ID" value="TCT00098.1"/>
    <property type="molecule type" value="Genomic_DNA"/>
</dbReference>
<keyword evidence="3" id="KW-1003">Cell membrane</keyword>
<keyword evidence="6 7" id="KW-0472">Membrane</keyword>
<evidence type="ECO:0000256" key="5">
    <source>
        <dbReference type="ARBA" id="ARBA00022989"/>
    </source>
</evidence>
<keyword evidence="4 7" id="KW-0812">Transmembrane</keyword>
<dbReference type="Gene3D" id="3.30.240.20">
    <property type="entry name" value="bsu07140 like domains"/>
    <property type="match status" value="1"/>
</dbReference>
<organism evidence="10 11">
    <name type="scientific">Pseudofulvimonas gallinarii</name>
    <dbReference type="NCBI Taxonomy" id="634155"/>
    <lineage>
        <taxon>Bacteria</taxon>
        <taxon>Pseudomonadati</taxon>
        <taxon>Pseudomonadota</taxon>
        <taxon>Gammaproteobacteria</taxon>
        <taxon>Lysobacterales</taxon>
        <taxon>Rhodanobacteraceae</taxon>
        <taxon>Pseudofulvimonas</taxon>
    </lineage>
</organism>
<evidence type="ECO:0000256" key="3">
    <source>
        <dbReference type="ARBA" id="ARBA00022475"/>
    </source>
</evidence>
<gene>
    <name evidence="10" type="ORF">EDC25_10488</name>
</gene>
<evidence type="ECO:0000313" key="10">
    <source>
        <dbReference type="EMBL" id="TCT00098.1"/>
    </source>
</evidence>
<dbReference type="OrthoDB" id="9793799at2"/>
<comment type="subcellular location">
    <subcellularLocation>
        <location evidence="1">Cell membrane</location>
        <topology evidence="1">Multi-pass membrane protein</topology>
    </subcellularLocation>
</comment>
<evidence type="ECO:0000259" key="8">
    <source>
        <dbReference type="Pfam" id="PF04239"/>
    </source>
</evidence>
<dbReference type="AlphaFoldDB" id="A0A4S3KY70"/>
<keyword evidence="5 7" id="KW-1133">Transmembrane helix</keyword>
<dbReference type="InterPro" id="IPR007353">
    <property type="entry name" value="DUF421"/>
</dbReference>
<dbReference type="GO" id="GO:0005886">
    <property type="term" value="C:plasma membrane"/>
    <property type="evidence" value="ECO:0007669"/>
    <property type="project" value="UniProtKB-SubCell"/>
</dbReference>
<evidence type="ECO:0000256" key="6">
    <source>
        <dbReference type="ARBA" id="ARBA00023136"/>
    </source>
</evidence>
<dbReference type="PANTHER" id="PTHR34582:SF6">
    <property type="entry name" value="UPF0702 TRANSMEMBRANE PROTEIN YCAP"/>
    <property type="match status" value="1"/>
</dbReference>